<dbReference type="SUPFAM" id="SSF56784">
    <property type="entry name" value="HAD-like"/>
    <property type="match status" value="1"/>
</dbReference>
<organism evidence="1 2">
    <name type="scientific">Niabella soli DSM 19437</name>
    <dbReference type="NCBI Taxonomy" id="929713"/>
    <lineage>
        <taxon>Bacteria</taxon>
        <taxon>Pseudomonadati</taxon>
        <taxon>Bacteroidota</taxon>
        <taxon>Chitinophagia</taxon>
        <taxon>Chitinophagales</taxon>
        <taxon>Chitinophagaceae</taxon>
        <taxon>Niabella</taxon>
    </lineage>
</organism>
<dbReference type="InterPro" id="IPR023214">
    <property type="entry name" value="HAD_sf"/>
</dbReference>
<evidence type="ECO:0000313" key="2">
    <source>
        <dbReference type="Proteomes" id="UP000003586"/>
    </source>
</evidence>
<dbReference type="GO" id="GO:0005829">
    <property type="term" value="C:cytosol"/>
    <property type="evidence" value="ECO:0007669"/>
    <property type="project" value="TreeGrafter"/>
</dbReference>
<dbReference type="HOGENOM" id="CLU_045011_19_3_10"/>
<dbReference type="Proteomes" id="UP000003586">
    <property type="component" value="Chromosome"/>
</dbReference>
<dbReference type="Gene3D" id="1.10.150.240">
    <property type="entry name" value="Putative phosphatase, domain 2"/>
    <property type="match status" value="1"/>
</dbReference>
<evidence type="ECO:0000313" key="1">
    <source>
        <dbReference type="EMBL" id="AHF14684.1"/>
    </source>
</evidence>
<dbReference type="EMBL" id="CP007035">
    <property type="protein sequence ID" value="AHF14684.1"/>
    <property type="molecule type" value="Genomic_DNA"/>
</dbReference>
<dbReference type="InterPro" id="IPR006439">
    <property type="entry name" value="HAD-SF_hydro_IA"/>
</dbReference>
<dbReference type="InterPro" id="IPR036412">
    <property type="entry name" value="HAD-like_sf"/>
</dbReference>
<gene>
    <name evidence="1" type="ORF">NIASO_04745</name>
</gene>
<proteinExistence type="predicted"/>
<dbReference type="STRING" id="929713.NIASO_04745"/>
<dbReference type="GO" id="GO:0008967">
    <property type="term" value="F:phosphoglycolate phosphatase activity"/>
    <property type="evidence" value="ECO:0007669"/>
    <property type="project" value="TreeGrafter"/>
</dbReference>
<dbReference type="Gene3D" id="3.40.50.1000">
    <property type="entry name" value="HAD superfamily/HAD-like"/>
    <property type="match status" value="1"/>
</dbReference>
<reference evidence="1 2" key="1">
    <citation type="submission" date="2013-12" db="EMBL/GenBank/DDBJ databases">
        <authorList>
            <consortium name="DOE Joint Genome Institute"/>
            <person name="Eisen J."/>
            <person name="Huntemann M."/>
            <person name="Han J."/>
            <person name="Chen A."/>
            <person name="Kyrpides N."/>
            <person name="Mavromatis K."/>
            <person name="Markowitz V."/>
            <person name="Palaniappan K."/>
            <person name="Ivanova N."/>
            <person name="Schaumberg A."/>
            <person name="Pati A."/>
            <person name="Liolios K."/>
            <person name="Nordberg H.P."/>
            <person name="Cantor M.N."/>
            <person name="Hua S.X."/>
            <person name="Woyke T."/>
        </authorList>
    </citation>
    <scope>NUCLEOTIDE SEQUENCE [LARGE SCALE GENOMIC DNA]</scope>
    <source>
        <strain evidence="2">DSM 19437</strain>
    </source>
</reference>
<dbReference type="KEGG" id="nso:NIASO_04745"/>
<dbReference type="RefSeq" id="WP_008583171.1">
    <property type="nucleotide sequence ID" value="NZ_CP007035.1"/>
</dbReference>
<dbReference type="OrthoDB" id="9802350at2"/>
<dbReference type="PANTHER" id="PTHR43434:SF26">
    <property type="entry name" value="PYROPHOSPHATASE PPAX"/>
    <property type="match status" value="1"/>
</dbReference>
<dbReference type="Pfam" id="PF13419">
    <property type="entry name" value="HAD_2"/>
    <property type="match status" value="1"/>
</dbReference>
<dbReference type="InterPro" id="IPR041492">
    <property type="entry name" value="HAD_2"/>
</dbReference>
<dbReference type="PANTHER" id="PTHR43434">
    <property type="entry name" value="PHOSPHOGLYCOLATE PHOSPHATASE"/>
    <property type="match status" value="1"/>
</dbReference>
<sequence>MKYKHIIFDLDGTLIDTEATVLNSLKETLKETQNIDYTLEDLNFALGIPGATALQQLKIDNIEKVLSVWQQKFKIHFSKVQLFPGIKELLFAIKEKNIKTGVLTSKTRLEYIEDFIPFGLGDKIDISLSIDDYKVPKPSSTGMDLYLKQAGIKASEALYIGDTLYDYQCARDAGVDFGLAVWGCKKLEGINAKYFFLSPEDIDQLIKSKSELEEGLANNG</sequence>
<dbReference type="GO" id="GO:0006281">
    <property type="term" value="P:DNA repair"/>
    <property type="evidence" value="ECO:0007669"/>
    <property type="project" value="TreeGrafter"/>
</dbReference>
<accession>W0EZS8</accession>
<dbReference type="PRINTS" id="PR00413">
    <property type="entry name" value="HADHALOGNASE"/>
</dbReference>
<dbReference type="AlphaFoldDB" id="W0EZS8"/>
<dbReference type="eggNOG" id="COG0546">
    <property type="taxonomic scope" value="Bacteria"/>
</dbReference>
<dbReference type="SFLD" id="SFLDG01129">
    <property type="entry name" value="C1.5:_HAD__Beta-PGM__Phosphata"/>
    <property type="match status" value="1"/>
</dbReference>
<dbReference type="SFLD" id="SFLDS00003">
    <property type="entry name" value="Haloacid_Dehalogenase"/>
    <property type="match status" value="1"/>
</dbReference>
<name>W0EZS8_9BACT</name>
<dbReference type="InterPro" id="IPR050155">
    <property type="entry name" value="HAD-like_hydrolase_sf"/>
</dbReference>
<keyword evidence="2" id="KW-1185">Reference proteome</keyword>
<protein>
    <submittedName>
        <fullName evidence="1">Haloacid dehalogenase</fullName>
    </submittedName>
</protein>
<dbReference type="InterPro" id="IPR023198">
    <property type="entry name" value="PGP-like_dom2"/>
</dbReference>